<organism evidence="4 5">
    <name type="scientific">Streptosporangium algeriense</name>
    <dbReference type="NCBI Taxonomy" id="1682748"/>
    <lineage>
        <taxon>Bacteria</taxon>
        <taxon>Bacillati</taxon>
        <taxon>Actinomycetota</taxon>
        <taxon>Actinomycetes</taxon>
        <taxon>Streptosporangiales</taxon>
        <taxon>Streptosporangiaceae</taxon>
        <taxon>Streptosporangium</taxon>
    </lineage>
</organism>
<dbReference type="InterPro" id="IPR008146">
    <property type="entry name" value="Gln_synth_cat_dom"/>
</dbReference>
<dbReference type="InterPro" id="IPR014746">
    <property type="entry name" value="Gln_synth/guanido_kin_cat_dom"/>
</dbReference>
<accession>A0ABW3DV76</accession>
<feature type="compositionally biased region" description="Polar residues" evidence="2">
    <location>
        <begin position="35"/>
        <end position="44"/>
    </location>
</feature>
<evidence type="ECO:0000313" key="5">
    <source>
        <dbReference type="Proteomes" id="UP001597024"/>
    </source>
</evidence>
<dbReference type="Gene3D" id="3.30.590.10">
    <property type="entry name" value="Glutamine synthetase/guanido kinase, catalytic domain"/>
    <property type="match status" value="1"/>
</dbReference>
<gene>
    <name evidence="4" type="ORF">ACFQ08_19000</name>
</gene>
<feature type="compositionally biased region" description="Polar residues" evidence="2">
    <location>
        <begin position="57"/>
        <end position="72"/>
    </location>
</feature>
<reference evidence="5" key="1">
    <citation type="journal article" date="2019" name="Int. J. Syst. Evol. Microbiol.">
        <title>The Global Catalogue of Microorganisms (GCM) 10K type strain sequencing project: providing services to taxonomists for standard genome sequencing and annotation.</title>
        <authorList>
            <consortium name="The Broad Institute Genomics Platform"/>
            <consortium name="The Broad Institute Genome Sequencing Center for Infectious Disease"/>
            <person name="Wu L."/>
            <person name="Ma J."/>
        </authorList>
    </citation>
    <scope>NUCLEOTIDE SEQUENCE [LARGE SCALE GENOMIC DNA]</scope>
    <source>
        <strain evidence="5">CCUG 62974</strain>
    </source>
</reference>
<dbReference type="Pfam" id="PF00120">
    <property type="entry name" value="Gln-synt_C"/>
    <property type="match status" value="1"/>
</dbReference>
<keyword evidence="5" id="KW-1185">Reference proteome</keyword>
<dbReference type="Proteomes" id="UP001597024">
    <property type="component" value="Unassembled WGS sequence"/>
</dbReference>
<comment type="similarity">
    <text evidence="1">Belongs to the glutamine synthetase family.</text>
</comment>
<name>A0ABW3DV76_9ACTN</name>
<dbReference type="EMBL" id="JBHTHX010000669">
    <property type="protein sequence ID" value="MFD0886640.1"/>
    <property type="molecule type" value="Genomic_DNA"/>
</dbReference>
<sequence length="186" mass="20172">MNTPARLGAYLLGLAVLFGGALGAGRAADAAGLTPQATPHTTVSPAPGEASVPEGLQVSNNGYTLTPRTTTVEPGRETDFRFTVTGPDGRPVTGYQVQHEKKLHFIVVSRDLGGFWHLHPREAGGGEWLLPMTLPAALDAFEADGELTEVLGKEFAAAYLAYKRDEVQRFSRTVTDWEFREYAYHL</sequence>
<comment type="caution">
    <text evidence="4">The sequence shown here is derived from an EMBL/GenBank/DDBJ whole genome shotgun (WGS) entry which is preliminary data.</text>
</comment>
<evidence type="ECO:0000256" key="2">
    <source>
        <dbReference type="SAM" id="MobiDB-lite"/>
    </source>
</evidence>
<evidence type="ECO:0000256" key="1">
    <source>
        <dbReference type="RuleBase" id="RU000384"/>
    </source>
</evidence>
<feature type="region of interest" description="Disordered" evidence="2">
    <location>
        <begin position="35"/>
        <end position="72"/>
    </location>
</feature>
<dbReference type="SUPFAM" id="SSF55931">
    <property type="entry name" value="Glutamine synthetase/guanido kinase"/>
    <property type="match status" value="1"/>
</dbReference>
<feature type="domain" description="GS catalytic" evidence="3">
    <location>
        <begin position="118"/>
        <end position="182"/>
    </location>
</feature>
<proteinExistence type="inferred from homology"/>
<protein>
    <recommendedName>
        <fullName evidence="3">GS catalytic domain-containing protein</fullName>
    </recommendedName>
</protein>
<evidence type="ECO:0000259" key="3">
    <source>
        <dbReference type="Pfam" id="PF00120"/>
    </source>
</evidence>
<evidence type="ECO:0000313" key="4">
    <source>
        <dbReference type="EMBL" id="MFD0886640.1"/>
    </source>
</evidence>